<dbReference type="InterPro" id="IPR002774">
    <property type="entry name" value="Flagellin_arc-type"/>
</dbReference>
<keyword evidence="5" id="KW-1133">Transmembrane helix</keyword>
<comment type="function">
    <text evidence="4">Flagellin is the subunit protein which polymerizes to form the filaments of archaeal flagella.</text>
</comment>
<evidence type="ECO:0000256" key="4">
    <source>
        <dbReference type="RuleBase" id="RU361282"/>
    </source>
</evidence>
<keyword evidence="6" id="KW-0969">Cilium</keyword>
<dbReference type="NCBIfam" id="TIGR02537">
    <property type="entry name" value="arch_flag_Nterm"/>
    <property type="match status" value="1"/>
</dbReference>
<dbReference type="EMBL" id="LN890280">
    <property type="protein sequence ID" value="CUR51757.1"/>
    <property type="molecule type" value="Genomic_DNA"/>
</dbReference>
<dbReference type="KEGG" id="ndv:NDEV_0992"/>
<dbReference type="PANTHER" id="PTHR35903:SF1">
    <property type="entry name" value="FLAGELLIN B1"/>
    <property type="match status" value="1"/>
</dbReference>
<proteinExistence type="inferred from homology"/>
<comment type="subcellular location">
    <subcellularLocation>
        <location evidence="1 4">Archaeal flagellum</location>
    </subcellularLocation>
</comment>
<sequence length="233" mass="24428">MNSAVRSRKTRRGVIGIESAIVMIAFVIVAAALAFVVLNMGFSTTQKAKTAISSSVTESSSALEIAGKVTGFGDVAKSQLNATMIPLKVAGGGDAVSLDPTLTDIKYYSNSVRYDNIFGVGCALGSSGNVINASYAIKIGATGKACIDHDPITNLGDNQYPNGTKAMVYWDVNKNNNNILDVGEHADLVIVYKNGDQPKQLDTVKAEIIVPTGSALTIERQVPAVTETTVDLG</sequence>
<dbReference type="Proteomes" id="UP000196239">
    <property type="component" value="Chromosome 1"/>
</dbReference>
<dbReference type="InterPro" id="IPR013373">
    <property type="entry name" value="Flagellin/pilin_N_arc"/>
</dbReference>
<dbReference type="GO" id="GO:0097588">
    <property type="term" value="P:archaeal or bacterial-type flagellum-dependent cell motility"/>
    <property type="evidence" value="ECO:0007669"/>
    <property type="project" value="InterPro"/>
</dbReference>
<gene>
    <name evidence="6" type="primary">flaB4</name>
    <name evidence="6" type="ORF">NDEV_0992</name>
</gene>
<dbReference type="GO" id="GO:0097589">
    <property type="term" value="C:archaeal-type flagellum"/>
    <property type="evidence" value="ECO:0007669"/>
    <property type="project" value="UniProtKB-SubCell"/>
</dbReference>
<keyword evidence="3 4" id="KW-0974">Archaeal flagellum</keyword>
<name>A0A128A363_9ARCH</name>
<keyword evidence="5" id="KW-0812">Transmembrane</keyword>
<evidence type="ECO:0000256" key="5">
    <source>
        <dbReference type="SAM" id="Phobius"/>
    </source>
</evidence>
<protein>
    <recommendedName>
        <fullName evidence="4">Flagellin</fullName>
    </recommendedName>
</protein>
<keyword evidence="7" id="KW-1185">Reference proteome</keyword>
<keyword evidence="6" id="KW-0966">Cell projection</keyword>
<keyword evidence="5" id="KW-0472">Membrane</keyword>
<evidence type="ECO:0000256" key="2">
    <source>
        <dbReference type="ARBA" id="ARBA00010256"/>
    </source>
</evidence>
<dbReference type="AlphaFoldDB" id="A0A128A363"/>
<keyword evidence="6" id="KW-0282">Flagellum</keyword>
<evidence type="ECO:0000256" key="1">
    <source>
        <dbReference type="ARBA" id="ARBA00004618"/>
    </source>
</evidence>
<organism evidence="6 7">
    <name type="scientific">Nitrosotalea devaniterrae</name>
    <dbReference type="NCBI Taxonomy" id="1078905"/>
    <lineage>
        <taxon>Archaea</taxon>
        <taxon>Nitrososphaerota</taxon>
        <taxon>Nitrososphaeria</taxon>
        <taxon>Nitrosotaleales</taxon>
        <taxon>Nitrosotaleaceae</taxon>
        <taxon>Nitrosotalea</taxon>
    </lineage>
</organism>
<evidence type="ECO:0000313" key="6">
    <source>
        <dbReference type="EMBL" id="CUR51757.1"/>
    </source>
</evidence>
<dbReference type="PANTHER" id="PTHR35903">
    <property type="entry name" value="FLAGELLIN B1"/>
    <property type="match status" value="1"/>
</dbReference>
<comment type="similarity">
    <text evidence="2 4">Belongs to the archaeal flagellin family.</text>
</comment>
<accession>A0A128A363</accession>
<evidence type="ECO:0000256" key="3">
    <source>
        <dbReference type="ARBA" id="ARBA00022440"/>
    </source>
</evidence>
<evidence type="ECO:0000313" key="7">
    <source>
        <dbReference type="Proteomes" id="UP000196239"/>
    </source>
</evidence>
<feature type="transmembrane region" description="Helical" evidence="5">
    <location>
        <begin position="20"/>
        <end position="42"/>
    </location>
</feature>
<dbReference type="Pfam" id="PF01917">
    <property type="entry name" value="Flagellin_arch-type"/>
    <property type="match status" value="1"/>
</dbReference>
<dbReference type="GO" id="GO:0005198">
    <property type="term" value="F:structural molecule activity"/>
    <property type="evidence" value="ECO:0007669"/>
    <property type="project" value="InterPro"/>
</dbReference>
<reference evidence="7" key="1">
    <citation type="submission" date="2015-10" db="EMBL/GenBank/DDBJ databases">
        <authorList>
            <person name="Lehtovirta-Morley L.E."/>
            <person name="Vieille C."/>
        </authorList>
    </citation>
    <scope>NUCLEOTIDE SEQUENCE [LARGE SCALE GENOMIC DNA]</scope>
</reference>